<keyword evidence="2" id="KW-1185">Reference proteome</keyword>
<gene>
    <name evidence="1" type="ORF">MANY_42640</name>
</gene>
<dbReference type="SUPFAM" id="SSF54637">
    <property type="entry name" value="Thioesterase/thiol ester dehydrase-isomerase"/>
    <property type="match status" value="1"/>
</dbReference>
<accession>A0A6N4WFH3</accession>
<sequence length="157" mass="17123">MTEWTTTAARPDPARLRLDSYPVIDTVQVRYADLDTNGHANNLALESMHENARALMNRLLFPDAYNVTTREFRLVNSQNAVHFLAEVHWPALVTTGAGVGRIGRTSFVQSTALFVNDACVGVADTVLVLLGDDGPVPFTDDDRAKLATLSLGSPRLT</sequence>
<dbReference type="Proteomes" id="UP000467249">
    <property type="component" value="Chromosome"/>
</dbReference>
<reference evidence="1 2" key="1">
    <citation type="journal article" date="2019" name="Emerg. Microbes Infect.">
        <title>Comprehensive subspecies identification of 175 nontuberculous mycobacteria species based on 7547 genomic profiles.</title>
        <authorList>
            <person name="Matsumoto Y."/>
            <person name="Kinjo T."/>
            <person name="Motooka D."/>
            <person name="Nabeya D."/>
            <person name="Jung N."/>
            <person name="Uechi K."/>
            <person name="Horii T."/>
            <person name="Iida T."/>
            <person name="Fujita J."/>
            <person name="Nakamura S."/>
        </authorList>
    </citation>
    <scope>NUCLEOTIDE SEQUENCE [LARGE SCALE GENOMIC DNA]</scope>
    <source>
        <strain evidence="1 2">JCM 30275</strain>
    </source>
</reference>
<organism evidence="1 2">
    <name type="scientific">Mycolicibacterium anyangense</name>
    <dbReference type="NCBI Taxonomy" id="1431246"/>
    <lineage>
        <taxon>Bacteria</taxon>
        <taxon>Bacillati</taxon>
        <taxon>Actinomycetota</taxon>
        <taxon>Actinomycetes</taxon>
        <taxon>Mycobacteriales</taxon>
        <taxon>Mycobacteriaceae</taxon>
        <taxon>Mycolicibacterium</taxon>
    </lineage>
</organism>
<dbReference type="AlphaFoldDB" id="A0A6N4WFH3"/>
<dbReference type="CDD" id="cd00586">
    <property type="entry name" value="4HBT"/>
    <property type="match status" value="1"/>
</dbReference>
<proteinExistence type="predicted"/>
<dbReference type="RefSeq" id="WP_163805995.1">
    <property type="nucleotide sequence ID" value="NZ_AP022620.1"/>
</dbReference>
<evidence type="ECO:0000313" key="2">
    <source>
        <dbReference type="Proteomes" id="UP000467249"/>
    </source>
</evidence>
<evidence type="ECO:0000313" key="1">
    <source>
        <dbReference type="EMBL" id="BBZ78927.1"/>
    </source>
</evidence>
<dbReference type="InterPro" id="IPR029069">
    <property type="entry name" value="HotDog_dom_sf"/>
</dbReference>
<name>A0A6N4WFH3_9MYCO</name>
<dbReference type="Gene3D" id="3.10.129.10">
    <property type="entry name" value="Hotdog Thioesterase"/>
    <property type="match status" value="1"/>
</dbReference>
<dbReference type="EMBL" id="AP022620">
    <property type="protein sequence ID" value="BBZ78927.1"/>
    <property type="molecule type" value="Genomic_DNA"/>
</dbReference>
<dbReference type="KEGG" id="many:MANY_42640"/>
<protein>
    <submittedName>
        <fullName evidence="1">Thioesterase</fullName>
    </submittedName>
</protein>